<reference evidence="1" key="1">
    <citation type="submission" date="2013-07" db="EMBL/GenBank/DDBJ databases">
        <title>The genome of Eucalyptus grandis.</title>
        <authorList>
            <person name="Schmutz J."/>
            <person name="Hayes R."/>
            <person name="Myburg A."/>
            <person name="Tuskan G."/>
            <person name="Grattapaglia D."/>
            <person name="Rokhsar D.S."/>
        </authorList>
    </citation>
    <scope>NUCLEOTIDE SEQUENCE</scope>
    <source>
        <tissue evidence="1">Leaf extractions</tissue>
    </source>
</reference>
<protein>
    <submittedName>
        <fullName evidence="1">Uncharacterized protein</fullName>
    </submittedName>
</protein>
<name>A0A059BYF0_EUCGR</name>
<gene>
    <name evidence="1" type="ORF">EUGRSUZ_F03864</name>
</gene>
<dbReference type="Gramene" id="KCW70695">
    <property type="protein sequence ID" value="KCW70695"/>
    <property type="gene ID" value="EUGRSUZ_F03864"/>
</dbReference>
<evidence type="ECO:0000313" key="1">
    <source>
        <dbReference type="EMBL" id="KCW70695.1"/>
    </source>
</evidence>
<dbReference type="InParanoid" id="A0A059BYF0"/>
<dbReference type="AlphaFoldDB" id="A0A059BYF0"/>
<accession>A0A059BYF0</accession>
<dbReference type="EMBL" id="KK198758">
    <property type="protein sequence ID" value="KCW70695.1"/>
    <property type="molecule type" value="Genomic_DNA"/>
</dbReference>
<proteinExistence type="predicted"/>
<organism evidence="1">
    <name type="scientific">Eucalyptus grandis</name>
    <name type="common">Flooded gum</name>
    <dbReference type="NCBI Taxonomy" id="71139"/>
    <lineage>
        <taxon>Eukaryota</taxon>
        <taxon>Viridiplantae</taxon>
        <taxon>Streptophyta</taxon>
        <taxon>Embryophyta</taxon>
        <taxon>Tracheophyta</taxon>
        <taxon>Spermatophyta</taxon>
        <taxon>Magnoliopsida</taxon>
        <taxon>eudicotyledons</taxon>
        <taxon>Gunneridae</taxon>
        <taxon>Pentapetalae</taxon>
        <taxon>rosids</taxon>
        <taxon>malvids</taxon>
        <taxon>Myrtales</taxon>
        <taxon>Myrtaceae</taxon>
        <taxon>Myrtoideae</taxon>
        <taxon>Eucalypteae</taxon>
        <taxon>Eucalyptus</taxon>
    </lineage>
</organism>
<sequence>MTEKVSLERTWRGFLSYLDRGKTPFFKRRLCFVCADGRKGERKKKRVKFADDVKEDCSVIPSTEESKKLERSCKTEELEMVGMQSNGVASRIECSC</sequence>